<evidence type="ECO:0000313" key="4">
    <source>
        <dbReference type="Proteomes" id="UP000184290"/>
    </source>
</evidence>
<keyword evidence="4" id="KW-1185">Reference proteome</keyword>
<dbReference type="PROSITE" id="PS51708">
    <property type="entry name" value="CHAD"/>
    <property type="match status" value="1"/>
</dbReference>
<dbReference type="SMART" id="SM01118">
    <property type="entry name" value="CYTH"/>
    <property type="match status" value="1"/>
</dbReference>
<dbReference type="Pfam" id="PF05235">
    <property type="entry name" value="CHAD"/>
    <property type="match status" value="1"/>
</dbReference>
<dbReference type="PANTHER" id="PTHR39569">
    <property type="entry name" value="INORGANIC TRIPHOSPHATASE"/>
    <property type="match status" value="1"/>
</dbReference>
<dbReference type="RefSeq" id="WP_060603786.1">
    <property type="nucleotide sequence ID" value="NZ_FQZC01000002.1"/>
</dbReference>
<sequence>MSLPSNGHEIELKLLIDPAEADRLVGSDLFGEPDHVRTTHTVYFDTPALDLAAAGFSLRVRESGGAFVQTVKALGNEAAGLMARPEWERELLGPTPMLDDERPIWQGMGDRLRMVAPLFEVDVERRSWTISQGNSVCEIVLDRGIVRAGDRQAPVCEIEIELKAGEAADLFALARRIDEVAPVWPGVMTKAERGHRLLGPVRQAARSQAATLSEGMSSAVAFQRIASACLRQFRLNEMQVDPTYPAALHQTRVAIRRLRSALSMHKDMLAGEQLSAMRSAFRDLGATLGEARDLDVLAARMEGSAYLEPVEQARRAAYERVAQALKSQRTRALLLDFSQWLSFGDWIAAAGTQTLRQAPARDTSSQILSRQFRKVRKAGRHFETLDDSGRHDLRKMAKRLRYAVEFYAPLFDDKRGLKRQKRLLDALEALQDALGALNDLAGAPQTITRLDLGADAASQIAGHVGEDRRDDLLAKAARAHKAIRAAKPFWK</sequence>
<dbReference type="SMART" id="SM00880">
    <property type="entry name" value="CHAD"/>
    <property type="match status" value="1"/>
</dbReference>
<dbReference type="SUPFAM" id="SSF55154">
    <property type="entry name" value="CYTH-like phosphatases"/>
    <property type="match status" value="1"/>
</dbReference>
<gene>
    <name evidence="3" type="ORF">SAMN02745911_1969</name>
</gene>
<proteinExistence type="predicted"/>
<feature type="domain" description="CHAD" evidence="2">
    <location>
        <begin position="215"/>
        <end position="491"/>
    </location>
</feature>
<evidence type="ECO:0000259" key="2">
    <source>
        <dbReference type="PROSITE" id="PS51708"/>
    </source>
</evidence>
<protein>
    <submittedName>
        <fullName evidence="3">Inorganic triphosphatase YgiF, contains CYTH and CHAD domains</fullName>
    </submittedName>
</protein>
<accession>A0ABY1IHQ7</accession>
<dbReference type="EMBL" id="FQZC01000002">
    <property type="protein sequence ID" value="SHJ19200.1"/>
    <property type="molecule type" value="Genomic_DNA"/>
</dbReference>
<dbReference type="PANTHER" id="PTHR39569:SF1">
    <property type="entry name" value="INORGANIC TRIPHOSPHATASE"/>
    <property type="match status" value="1"/>
</dbReference>
<feature type="domain" description="CYTH" evidence="1">
    <location>
        <begin position="7"/>
        <end position="201"/>
    </location>
</feature>
<reference evidence="3 4" key="1">
    <citation type="submission" date="2016-11" db="EMBL/GenBank/DDBJ databases">
        <authorList>
            <person name="Varghese N."/>
            <person name="Submissions S."/>
        </authorList>
    </citation>
    <scope>NUCLEOTIDE SEQUENCE [LARGE SCALE GENOMIC DNA]</scope>
    <source>
        <strain evidence="3 4">DSM 21988</strain>
    </source>
</reference>
<dbReference type="InterPro" id="IPR023577">
    <property type="entry name" value="CYTH_domain"/>
</dbReference>
<dbReference type="Gene3D" id="1.40.20.10">
    <property type="entry name" value="CHAD domain"/>
    <property type="match status" value="1"/>
</dbReference>
<name>A0ABY1IHQ7_9HYPH</name>
<dbReference type="InterPro" id="IPR033469">
    <property type="entry name" value="CYTH-like_dom_sf"/>
</dbReference>
<dbReference type="InterPro" id="IPR038186">
    <property type="entry name" value="CHAD_dom_sf"/>
</dbReference>
<organism evidence="3 4">
    <name type="scientific">Aureimonas altamirensis DSM 21988</name>
    <dbReference type="NCBI Taxonomy" id="1121026"/>
    <lineage>
        <taxon>Bacteria</taxon>
        <taxon>Pseudomonadati</taxon>
        <taxon>Pseudomonadota</taxon>
        <taxon>Alphaproteobacteria</taxon>
        <taxon>Hyphomicrobiales</taxon>
        <taxon>Aurantimonadaceae</taxon>
        <taxon>Aureimonas</taxon>
    </lineage>
</organism>
<comment type="caution">
    <text evidence="3">The sequence shown here is derived from an EMBL/GenBank/DDBJ whole genome shotgun (WGS) entry which is preliminary data.</text>
</comment>
<dbReference type="Pfam" id="PF01928">
    <property type="entry name" value="CYTH"/>
    <property type="match status" value="1"/>
</dbReference>
<evidence type="ECO:0000259" key="1">
    <source>
        <dbReference type="PROSITE" id="PS51707"/>
    </source>
</evidence>
<dbReference type="InterPro" id="IPR007899">
    <property type="entry name" value="CHAD_dom"/>
</dbReference>
<dbReference type="Proteomes" id="UP000184290">
    <property type="component" value="Unassembled WGS sequence"/>
</dbReference>
<dbReference type="CDD" id="cd07756">
    <property type="entry name" value="CYTH-like_Pase_CHAD"/>
    <property type="match status" value="1"/>
</dbReference>
<evidence type="ECO:0000313" key="3">
    <source>
        <dbReference type="EMBL" id="SHJ19200.1"/>
    </source>
</evidence>
<dbReference type="PROSITE" id="PS51707">
    <property type="entry name" value="CYTH"/>
    <property type="match status" value="1"/>
</dbReference>
<dbReference type="InterPro" id="IPR039013">
    <property type="entry name" value="YgiF"/>
</dbReference>